<keyword evidence="3" id="KW-1185">Reference proteome</keyword>
<organism evidence="2 3">
    <name type="scientific">Truncatella angustata</name>
    <dbReference type="NCBI Taxonomy" id="152316"/>
    <lineage>
        <taxon>Eukaryota</taxon>
        <taxon>Fungi</taxon>
        <taxon>Dikarya</taxon>
        <taxon>Ascomycota</taxon>
        <taxon>Pezizomycotina</taxon>
        <taxon>Sordariomycetes</taxon>
        <taxon>Xylariomycetidae</taxon>
        <taxon>Amphisphaeriales</taxon>
        <taxon>Sporocadaceae</taxon>
        <taxon>Truncatella</taxon>
    </lineage>
</organism>
<evidence type="ECO:0000256" key="1">
    <source>
        <dbReference type="SAM" id="MobiDB-lite"/>
    </source>
</evidence>
<feature type="region of interest" description="Disordered" evidence="1">
    <location>
        <begin position="27"/>
        <end position="101"/>
    </location>
</feature>
<dbReference type="AlphaFoldDB" id="A0A9P8UTD7"/>
<sequence length="162" mass="18280">MSEDRQRRIQSWIDLIQQSVEGPPAKLICRGLDGADPTTVPSGPALTDNHMDMPATSTGRKRAIEDGGSAEQRTTPRPIFPMRNRRNWQPKRPKSSSPKKTKSIFEQLLKPVNLQGFPIGARVLERLTDDVSPLYLQIYNATEKEAIISFELRDQMMKQHGA</sequence>
<dbReference type="OrthoDB" id="5244165at2759"/>
<gene>
    <name evidence="2" type="ORF">BKA67DRAFT_533325</name>
</gene>
<comment type="caution">
    <text evidence="2">The sequence shown here is derived from an EMBL/GenBank/DDBJ whole genome shotgun (WGS) entry which is preliminary data.</text>
</comment>
<proteinExistence type="predicted"/>
<feature type="compositionally biased region" description="Basic residues" evidence="1">
    <location>
        <begin position="83"/>
        <end position="101"/>
    </location>
</feature>
<dbReference type="RefSeq" id="XP_045962386.1">
    <property type="nucleotide sequence ID" value="XM_046099679.1"/>
</dbReference>
<protein>
    <submittedName>
        <fullName evidence="2">Uncharacterized protein</fullName>
    </submittedName>
</protein>
<dbReference type="GeneID" id="70128571"/>
<evidence type="ECO:0000313" key="2">
    <source>
        <dbReference type="EMBL" id="KAH6658152.1"/>
    </source>
</evidence>
<name>A0A9P8UTD7_9PEZI</name>
<evidence type="ECO:0000313" key="3">
    <source>
        <dbReference type="Proteomes" id="UP000758603"/>
    </source>
</evidence>
<dbReference type="Proteomes" id="UP000758603">
    <property type="component" value="Unassembled WGS sequence"/>
</dbReference>
<accession>A0A9P8UTD7</accession>
<dbReference type="EMBL" id="JAGPXC010000002">
    <property type="protein sequence ID" value="KAH6658152.1"/>
    <property type="molecule type" value="Genomic_DNA"/>
</dbReference>
<reference evidence="2" key="1">
    <citation type="journal article" date="2021" name="Nat. Commun.">
        <title>Genetic determinants of endophytism in the Arabidopsis root mycobiome.</title>
        <authorList>
            <person name="Mesny F."/>
            <person name="Miyauchi S."/>
            <person name="Thiergart T."/>
            <person name="Pickel B."/>
            <person name="Atanasova L."/>
            <person name="Karlsson M."/>
            <person name="Huettel B."/>
            <person name="Barry K.W."/>
            <person name="Haridas S."/>
            <person name="Chen C."/>
            <person name="Bauer D."/>
            <person name="Andreopoulos W."/>
            <person name="Pangilinan J."/>
            <person name="LaButti K."/>
            <person name="Riley R."/>
            <person name="Lipzen A."/>
            <person name="Clum A."/>
            <person name="Drula E."/>
            <person name="Henrissat B."/>
            <person name="Kohler A."/>
            <person name="Grigoriev I.V."/>
            <person name="Martin F.M."/>
            <person name="Hacquard S."/>
        </authorList>
    </citation>
    <scope>NUCLEOTIDE SEQUENCE</scope>
    <source>
        <strain evidence="2">MPI-SDFR-AT-0073</strain>
    </source>
</reference>